<evidence type="ECO:0000313" key="3">
    <source>
        <dbReference type="Proteomes" id="UP001162880"/>
    </source>
</evidence>
<dbReference type="Proteomes" id="UP001162880">
    <property type="component" value="Unassembled WGS sequence"/>
</dbReference>
<feature type="domain" description="PilZ" evidence="1">
    <location>
        <begin position="18"/>
        <end position="97"/>
    </location>
</feature>
<dbReference type="Gene3D" id="2.40.10.220">
    <property type="entry name" value="predicted glycosyltransferase like domains"/>
    <property type="match status" value="1"/>
</dbReference>
<reference evidence="2" key="1">
    <citation type="submission" date="2022-03" db="EMBL/GenBank/DDBJ databases">
        <title>Identification of a novel bacterium isolated from mangrove sediments.</title>
        <authorList>
            <person name="Pan X."/>
        </authorList>
    </citation>
    <scope>NUCLEOTIDE SEQUENCE</scope>
    <source>
        <strain evidence="2">B2580</strain>
    </source>
</reference>
<evidence type="ECO:0000313" key="2">
    <source>
        <dbReference type="EMBL" id="MCJ2178603.1"/>
    </source>
</evidence>
<dbReference type="RefSeq" id="WP_243992779.1">
    <property type="nucleotide sequence ID" value="NZ_JALHLE010000009.1"/>
</dbReference>
<name>A0ABT0B104_9SPHN</name>
<proteinExistence type="predicted"/>
<gene>
    <name evidence="2" type="ORF">MTR64_08515</name>
</gene>
<keyword evidence="3" id="KW-1185">Reference proteome</keyword>
<evidence type="ECO:0000259" key="1">
    <source>
        <dbReference type="Pfam" id="PF07238"/>
    </source>
</evidence>
<accession>A0ABT0B104</accession>
<sequence>MEPIRAQISGFAEPHDSRERVRRKIRLSVPMANSESWTDALIHDLSETGLMIECAIPLEVGELINFNLPGAEAVEARIIWKRDNRHGCEFLAPISKAVVSAALLQASTGSFSALNVPSIDELPVGRHPSLDEVAAWKSQFDQTKSINGYKLIGFRQDSKGFVFAIVTKAN</sequence>
<organism evidence="2 3">
    <name type="scientific">Novosphingobium album</name>
    <name type="common">ex Hu et al. 2023</name>
    <dbReference type="NCBI Taxonomy" id="2930093"/>
    <lineage>
        <taxon>Bacteria</taxon>
        <taxon>Pseudomonadati</taxon>
        <taxon>Pseudomonadota</taxon>
        <taxon>Alphaproteobacteria</taxon>
        <taxon>Sphingomonadales</taxon>
        <taxon>Sphingomonadaceae</taxon>
        <taxon>Novosphingobium</taxon>
    </lineage>
</organism>
<dbReference type="SUPFAM" id="SSF141371">
    <property type="entry name" value="PilZ domain-like"/>
    <property type="match status" value="1"/>
</dbReference>
<comment type="caution">
    <text evidence="2">The sequence shown here is derived from an EMBL/GenBank/DDBJ whole genome shotgun (WGS) entry which is preliminary data.</text>
</comment>
<dbReference type="EMBL" id="JALHLE010000009">
    <property type="protein sequence ID" value="MCJ2178603.1"/>
    <property type="molecule type" value="Genomic_DNA"/>
</dbReference>
<dbReference type="InterPro" id="IPR009875">
    <property type="entry name" value="PilZ_domain"/>
</dbReference>
<dbReference type="Pfam" id="PF07238">
    <property type="entry name" value="PilZ"/>
    <property type="match status" value="1"/>
</dbReference>
<protein>
    <submittedName>
        <fullName evidence="2">PilZ domain-containing protein</fullName>
    </submittedName>
</protein>